<dbReference type="GO" id="GO:0005737">
    <property type="term" value="C:cytoplasm"/>
    <property type="evidence" value="ECO:0007669"/>
    <property type="project" value="UniProtKB-SubCell"/>
</dbReference>
<feature type="binding site" evidence="8">
    <location>
        <begin position="8"/>
        <end position="10"/>
    </location>
    <ligand>
        <name>GTP</name>
        <dbReference type="ChEBI" id="CHEBI:37565"/>
    </ligand>
</feature>
<reference evidence="10" key="2">
    <citation type="submission" date="2020-09" db="EMBL/GenBank/DDBJ databases">
        <authorList>
            <person name="Sun Q."/>
            <person name="Zhou Y."/>
        </authorList>
    </citation>
    <scope>NUCLEOTIDE SEQUENCE</scope>
    <source>
        <strain evidence="10">CGMCC 1.12754</strain>
    </source>
</reference>
<evidence type="ECO:0000313" key="11">
    <source>
        <dbReference type="Proteomes" id="UP000622860"/>
    </source>
</evidence>
<gene>
    <name evidence="8" type="primary">mobA</name>
    <name evidence="10" type="ORF">GCM10011398_06680</name>
</gene>
<dbReference type="GO" id="GO:0046872">
    <property type="term" value="F:metal ion binding"/>
    <property type="evidence" value="ECO:0007669"/>
    <property type="project" value="UniProtKB-KW"/>
</dbReference>
<keyword evidence="1 8" id="KW-0963">Cytoplasm</keyword>
<evidence type="ECO:0000256" key="5">
    <source>
        <dbReference type="ARBA" id="ARBA00022842"/>
    </source>
</evidence>
<dbReference type="SUPFAM" id="SSF53448">
    <property type="entry name" value="Nucleotide-diphospho-sugar transferases"/>
    <property type="match status" value="1"/>
</dbReference>
<feature type="binding site" evidence="8">
    <location>
        <position position="20"/>
    </location>
    <ligand>
        <name>GTP</name>
        <dbReference type="ChEBI" id="CHEBI:37565"/>
    </ligand>
</feature>
<comment type="similarity">
    <text evidence="8">Belongs to the MobA family.</text>
</comment>
<evidence type="ECO:0000256" key="7">
    <source>
        <dbReference type="ARBA" id="ARBA00023150"/>
    </source>
</evidence>
<dbReference type="CDD" id="cd02503">
    <property type="entry name" value="MobA"/>
    <property type="match status" value="1"/>
</dbReference>
<dbReference type="Proteomes" id="UP000622860">
    <property type="component" value="Unassembled WGS sequence"/>
</dbReference>
<organism evidence="10 11">
    <name type="scientific">Virgibacillus oceani</name>
    <dbReference type="NCBI Taxonomy" id="1479511"/>
    <lineage>
        <taxon>Bacteria</taxon>
        <taxon>Bacillati</taxon>
        <taxon>Bacillota</taxon>
        <taxon>Bacilli</taxon>
        <taxon>Bacillales</taxon>
        <taxon>Bacillaceae</taxon>
        <taxon>Virgibacillus</taxon>
    </lineage>
</organism>
<evidence type="ECO:0000313" key="10">
    <source>
        <dbReference type="EMBL" id="GGG65685.1"/>
    </source>
</evidence>
<dbReference type="InterPro" id="IPR013482">
    <property type="entry name" value="Molybde_CF_guanTrfase"/>
</dbReference>
<comment type="subcellular location">
    <subcellularLocation>
        <location evidence="8">Cytoplasm</location>
    </subcellularLocation>
</comment>
<dbReference type="GO" id="GO:0061603">
    <property type="term" value="F:molybdenum cofactor guanylyltransferase activity"/>
    <property type="evidence" value="ECO:0007669"/>
    <property type="project" value="UniProtKB-EC"/>
</dbReference>
<feature type="binding site" evidence="8">
    <location>
        <position position="94"/>
    </location>
    <ligand>
        <name>Mg(2+)</name>
        <dbReference type="ChEBI" id="CHEBI:18420"/>
    </ligand>
</feature>
<dbReference type="HAMAP" id="MF_00316">
    <property type="entry name" value="MobA"/>
    <property type="match status" value="1"/>
</dbReference>
<keyword evidence="7 8" id="KW-0501">Molybdenum cofactor biosynthesis</keyword>
<dbReference type="InterPro" id="IPR029044">
    <property type="entry name" value="Nucleotide-diphossugar_trans"/>
</dbReference>
<feature type="domain" description="MobA-like NTP transferase" evidence="9">
    <location>
        <begin position="5"/>
        <end position="155"/>
    </location>
</feature>
<reference evidence="10" key="1">
    <citation type="journal article" date="2014" name="Int. J. Syst. Evol. Microbiol.">
        <title>Complete genome sequence of Corynebacterium casei LMG S-19264T (=DSM 44701T), isolated from a smear-ripened cheese.</title>
        <authorList>
            <consortium name="US DOE Joint Genome Institute (JGI-PGF)"/>
            <person name="Walter F."/>
            <person name="Albersmeier A."/>
            <person name="Kalinowski J."/>
            <person name="Ruckert C."/>
        </authorList>
    </citation>
    <scope>NUCLEOTIDE SEQUENCE</scope>
    <source>
        <strain evidence="10">CGMCC 1.12754</strain>
    </source>
</reference>
<evidence type="ECO:0000256" key="8">
    <source>
        <dbReference type="HAMAP-Rule" id="MF_00316"/>
    </source>
</evidence>
<accession>A0A917H2W4</accession>
<dbReference type="Gene3D" id="3.90.550.10">
    <property type="entry name" value="Spore Coat Polysaccharide Biosynthesis Protein SpsA, Chain A"/>
    <property type="match status" value="1"/>
</dbReference>
<evidence type="ECO:0000256" key="1">
    <source>
        <dbReference type="ARBA" id="ARBA00022490"/>
    </source>
</evidence>
<comment type="catalytic activity">
    <reaction evidence="8">
        <text>Mo-molybdopterin + GTP + H(+) = Mo-molybdopterin guanine dinucleotide + diphosphate</text>
        <dbReference type="Rhea" id="RHEA:34243"/>
        <dbReference type="ChEBI" id="CHEBI:15378"/>
        <dbReference type="ChEBI" id="CHEBI:33019"/>
        <dbReference type="ChEBI" id="CHEBI:37565"/>
        <dbReference type="ChEBI" id="CHEBI:71302"/>
        <dbReference type="ChEBI" id="CHEBI:71310"/>
        <dbReference type="EC" id="2.7.7.77"/>
    </reaction>
</comment>
<keyword evidence="6 8" id="KW-0342">GTP-binding</keyword>
<dbReference type="InterPro" id="IPR025877">
    <property type="entry name" value="MobA-like_NTP_Trfase"/>
</dbReference>
<keyword evidence="10" id="KW-0548">Nucleotidyltransferase</keyword>
<name>A0A917H2W4_9BACI</name>
<evidence type="ECO:0000256" key="2">
    <source>
        <dbReference type="ARBA" id="ARBA00022679"/>
    </source>
</evidence>
<dbReference type="EMBL" id="BMFR01000001">
    <property type="protein sequence ID" value="GGG65685.1"/>
    <property type="molecule type" value="Genomic_DNA"/>
</dbReference>
<sequence>MKSCGVILSGGKSSRMGKNKSLLSLHNKPVIEHIALVLNECTDNIIVIANETDKYSFLGLPVYKDRYKNKGPLGGLEAALHYSKADVFLFAACDMPFINQDVYNYLLDQLNDYDAVIPIYENKMHPLAGIYRRSILPKIQQQLDMDDRKVRNLFKYMKVNYIHRFAPLSENLLQRHFFNMNFPAQYEQAKLL</sequence>
<comment type="caution">
    <text evidence="8">Lacks conserved residue(s) required for the propagation of feature annotation.</text>
</comment>
<feature type="binding site" evidence="8">
    <location>
        <position position="94"/>
    </location>
    <ligand>
        <name>GTP</name>
        <dbReference type="ChEBI" id="CHEBI:37565"/>
    </ligand>
</feature>
<protein>
    <recommendedName>
        <fullName evidence="8">Probable molybdenum cofactor guanylyltransferase</fullName>
        <shortName evidence="8">MoCo guanylyltransferase</shortName>
        <ecNumber evidence="8">2.7.7.77</ecNumber>
    </recommendedName>
    <alternativeName>
        <fullName evidence="8">GTP:molybdopterin guanylyltransferase</fullName>
    </alternativeName>
    <alternativeName>
        <fullName evidence="8">Mo-MPT guanylyltransferase</fullName>
    </alternativeName>
    <alternativeName>
        <fullName evidence="8">Molybdopterin guanylyltransferase</fullName>
    </alternativeName>
    <alternativeName>
        <fullName evidence="8">Molybdopterin-guanine dinucleotide synthase</fullName>
        <shortName evidence="8">MGD synthase</shortName>
    </alternativeName>
</protein>
<comment type="caution">
    <text evidence="10">The sequence shown here is derived from an EMBL/GenBank/DDBJ whole genome shotgun (WGS) entry which is preliminary data.</text>
</comment>
<evidence type="ECO:0000259" key="9">
    <source>
        <dbReference type="Pfam" id="PF12804"/>
    </source>
</evidence>
<dbReference type="AlphaFoldDB" id="A0A917H2W4"/>
<keyword evidence="5 8" id="KW-0460">Magnesium</keyword>
<dbReference type="Pfam" id="PF12804">
    <property type="entry name" value="NTP_transf_3"/>
    <property type="match status" value="1"/>
</dbReference>
<dbReference type="RefSeq" id="WP_188453910.1">
    <property type="nucleotide sequence ID" value="NZ_BMFR01000001.1"/>
</dbReference>
<evidence type="ECO:0000256" key="4">
    <source>
        <dbReference type="ARBA" id="ARBA00022741"/>
    </source>
</evidence>
<dbReference type="GO" id="GO:0005525">
    <property type="term" value="F:GTP binding"/>
    <property type="evidence" value="ECO:0007669"/>
    <property type="project" value="UniProtKB-UniRule"/>
</dbReference>
<comment type="cofactor">
    <cofactor evidence="8">
        <name>Mg(2+)</name>
        <dbReference type="ChEBI" id="CHEBI:18420"/>
    </cofactor>
</comment>
<proteinExistence type="inferred from homology"/>
<keyword evidence="3 8" id="KW-0479">Metal-binding</keyword>
<dbReference type="GO" id="GO:0006777">
    <property type="term" value="P:Mo-molybdopterin cofactor biosynthetic process"/>
    <property type="evidence" value="ECO:0007669"/>
    <property type="project" value="UniProtKB-KW"/>
</dbReference>
<feature type="binding site" evidence="8">
    <location>
        <position position="65"/>
    </location>
    <ligand>
        <name>GTP</name>
        <dbReference type="ChEBI" id="CHEBI:37565"/>
    </ligand>
</feature>
<comment type="domain">
    <text evidence="8">The N-terminal domain determines nucleotide recognition and specific binding, while the C-terminal domain determines the specific binding to the target protein.</text>
</comment>
<keyword evidence="4 8" id="KW-0547">Nucleotide-binding</keyword>
<evidence type="ECO:0000256" key="3">
    <source>
        <dbReference type="ARBA" id="ARBA00022723"/>
    </source>
</evidence>
<dbReference type="PANTHER" id="PTHR19136:SF81">
    <property type="entry name" value="MOLYBDENUM COFACTOR GUANYLYLTRANSFERASE"/>
    <property type="match status" value="1"/>
</dbReference>
<keyword evidence="2 8" id="KW-0808">Transferase</keyword>
<dbReference type="PANTHER" id="PTHR19136">
    <property type="entry name" value="MOLYBDENUM COFACTOR GUANYLYLTRANSFERASE"/>
    <property type="match status" value="1"/>
</dbReference>
<keyword evidence="11" id="KW-1185">Reference proteome</keyword>
<comment type="function">
    <text evidence="8">Transfers a GMP moiety from GTP to Mo-molybdopterin (Mo-MPT) cofactor (Moco or molybdenum cofactor) to form Mo-molybdopterin guanine dinucleotide (Mo-MGD) cofactor.</text>
</comment>
<dbReference type="EC" id="2.7.7.77" evidence="8"/>
<evidence type="ECO:0000256" key="6">
    <source>
        <dbReference type="ARBA" id="ARBA00023134"/>
    </source>
</evidence>